<dbReference type="EMBL" id="VSRR010000594">
    <property type="protein sequence ID" value="MPC17495.1"/>
    <property type="molecule type" value="Genomic_DNA"/>
</dbReference>
<name>A0A5B7D8E9_PORTR</name>
<evidence type="ECO:0000313" key="9">
    <source>
        <dbReference type="Proteomes" id="UP000324222"/>
    </source>
</evidence>
<evidence type="ECO:0000256" key="5">
    <source>
        <dbReference type="ARBA" id="ARBA00023136"/>
    </source>
</evidence>
<comment type="caution">
    <text evidence="6">Lacks conserved residue(s) required for the propagation of feature annotation.</text>
</comment>
<evidence type="ECO:0000256" key="4">
    <source>
        <dbReference type="ARBA" id="ARBA00022989"/>
    </source>
</evidence>
<dbReference type="Proteomes" id="UP000324222">
    <property type="component" value="Unassembled WGS sequence"/>
</dbReference>
<feature type="domain" description="Anoctamin transmembrane" evidence="7">
    <location>
        <begin position="11"/>
        <end position="116"/>
    </location>
</feature>
<dbReference type="PANTHER" id="PTHR12308">
    <property type="entry name" value="ANOCTAMIN"/>
    <property type="match status" value="1"/>
</dbReference>
<evidence type="ECO:0000256" key="2">
    <source>
        <dbReference type="ARBA" id="ARBA00009671"/>
    </source>
</evidence>
<proteinExistence type="inferred from homology"/>
<comment type="caution">
    <text evidence="8">The sequence shown here is derived from an EMBL/GenBank/DDBJ whole genome shotgun (WGS) entry which is preliminary data.</text>
</comment>
<evidence type="ECO:0000256" key="1">
    <source>
        <dbReference type="ARBA" id="ARBA00004141"/>
    </source>
</evidence>
<dbReference type="GO" id="GO:0005254">
    <property type="term" value="F:chloride channel activity"/>
    <property type="evidence" value="ECO:0007669"/>
    <property type="project" value="TreeGrafter"/>
</dbReference>
<keyword evidence="9" id="KW-1185">Reference proteome</keyword>
<evidence type="ECO:0000256" key="6">
    <source>
        <dbReference type="RuleBase" id="RU280814"/>
    </source>
</evidence>
<feature type="transmembrane region" description="Helical" evidence="6">
    <location>
        <begin position="91"/>
        <end position="109"/>
    </location>
</feature>
<evidence type="ECO:0000256" key="3">
    <source>
        <dbReference type="ARBA" id="ARBA00022692"/>
    </source>
</evidence>
<dbReference type="OrthoDB" id="296386at2759"/>
<dbReference type="GO" id="GO:0005886">
    <property type="term" value="C:plasma membrane"/>
    <property type="evidence" value="ECO:0007669"/>
    <property type="project" value="TreeGrafter"/>
</dbReference>
<gene>
    <name evidence="8" type="primary">ANO7_1</name>
    <name evidence="8" type="ORF">E2C01_010354</name>
</gene>
<keyword evidence="5 6" id="KW-0472">Membrane</keyword>
<feature type="transmembrane region" description="Helical" evidence="6">
    <location>
        <begin position="44"/>
        <end position="70"/>
    </location>
</feature>
<evidence type="ECO:0000313" key="8">
    <source>
        <dbReference type="EMBL" id="MPC17495.1"/>
    </source>
</evidence>
<dbReference type="InterPro" id="IPR007632">
    <property type="entry name" value="Anoctamin"/>
</dbReference>
<evidence type="ECO:0000259" key="7">
    <source>
        <dbReference type="Pfam" id="PF04547"/>
    </source>
</evidence>
<reference evidence="8 9" key="1">
    <citation type="submission" date="2019-05" db="EMBL/GenBank/DDBJ databases">
        <title>Another draft genome of Portunus trituberculatus and its Hox gene families provides insights of decapod evolution.</title>
        <authorList>
            <person name="Jeong J.-H."/>
            <person name="Song I."/>
            <person name="Kim S."/>
            <person name="Choi T."/>
            <person name="Kim D."/>
            <person name="Ryu S."/>
            <person name="Kim W."/>
        </authorList>
    </citation>
    <scope>NUCLEOTIDE SEQUENCE [LARGE SCALE GENOMIC DNA]</scope>
    <source>
        <tissue evidence="8">Muscle</tissue>
    </source>
</reference>
<comment type="subcellular location">
    <subcellularLocation>
        <location evidence="1 6">Membrane</location>
        <topology evidence="1 6">Multi-pass membrane protein</topology>
    </subcellularLocation>
</comment>
<dbReference type="AlphaFoldDB" id="A0A5B7D8E9"/>
<keyword evidence="4 6" id="KW-1133">Transmembrane helix</keyword>
<keyword evidence="3 6" id="KW-0812">Transmembrane</keyword>
<organism evidence="8 9">
    <name type="scientific">Portunus trituberculatus</name>
    <name type="common">Swimming crab</name>
    <name type="synonym">Neptunus trituberculatus</name>
    <dbReference type="NCBI Taxonomy" id="210409"/>
    <lineage>
        <taxon>Eukaryota</taxon>
        <taxon>Metazoa</taxon>
        <taxon>Ecdysozoa</taxon>
        <taxon>Arthropoda</taxon>
        <taxon>Crustacea</taxon>
        <taxon>Multicrustacea</taxon>
        <taxon>Malacostraca</taxon>
        <taxon>Eumalacostraca</taxon>
        <taxon>Eucarida</taxon>
        <taxon>Decapoda</taxon>
        <taxon>Pleocyemata</taxon>
        <taxon>Brachyura</taxon>
        <taxon>Eubrachyura</taxon>
        <taxon>Portunoidea</taxon>
        <taxon>Portunidae</taxon>
        <taxon>Portuninae</taxon>
        <taxon>Portunus</taxon>
    </lineage>
</organism>
<dbReference type="PANTHER" id="PTHR12308:SF84">
    <property type="entry name" value="ANOCTAMIN"/>
    <property type="match status" value="1"/>
</dbReference>
<comment type="similarity">
    <text evidence="2 6">Belongs to the anoctamin family.</text>
</comment>
<accession>A0A5B7D8E9</accession>
<dbReference type="Pfam" id="PF04547">
    <property type="entry name" value="Anoctamin"/>
    <property type="match status" value="1"/>
</dbReference>
<dbReference type="InterPro" id="IPR049452">
    <property type="entry name" value="Anoctamin_TM"/>
</dbReference>
<protein>
    <recommendedName>
        <fullName evidence="6">Anoctamin</fullName>
    </recommendedName>
</protein>
<sequence length="138" mass="16041">MKVWWNKRRGHSNQLSEAYTRWEQDYDLEPYTRLSLFNEYLEMVIQYGFVTIFVAAFPLAPIFALLNNVVEIRIDAYKYLSKCRRPRAERIQDIGIWFGILKGITYFSVFTNSNVVVNKGPLASTSSPQPVVVPQLSE</sequence>